<sequence length="656" mass="70011">MRLLLRLFGVVLVIAHVAPIDIVTSTENVTLSGITKDVESKSSELTTPTSDQTVSTIIAADSPTESTTTEDSFLNISTSALSNVTAEIKSNVPTDKPLSASSETTTSEPKLLTLNTTSKIEKNTILNDENVTVSPINTILLQSVNQSNELTTIQQKLTTVIPALSSFNPETNLVQSDLITNTSDSSSLPSTTILSNEPITETTKQTTTMPEHSKTISGQTEQISIKPESATKITDLTNEQTSTDRINETTILVEPNIKSTVQSTNDQQVTTSQPSAEDIISTTLQPVLRDTEIIIENPSSESSKLQLTPSSIQVESNSITNEFERTTTTEAETTSVTNTELTGIHPTYTPPETIITSTYTEPELSTLNPELDKTPTETTISPIQSTSIAQEITPVQLHVTTEVITSNSEITTMPQNPTTTGSSLVLEDNTNQVTTYSPSTENLENHTQSKEPITTKPVTSIGNLTPSEVITGNFTDVVNDNNTTGDTNGLTVTNFTDSGGNHHISISTNVKDPSFNVADFLSHLASFFKPNNANSVGVTGSSEAEDSGSESDSDDHSSMSTSSESSHSSEESTEQGNGSSQELEGNGANLWNLLSGVFGPSGDESSDSGDSTAGSDHHTSQQGESKESAESQEAAVADIYAFWDQLLGELRQKLSK</sequence>
<proteinExistence type="predicted"/>
<organism evidence="1 2">
    <name type="scientific">Dendrolimus kikuchii</name>
    <dbReference type="NCBI Taxonomy" id="765133"/>
    <lineage>
        <taxon>Eukaryota</taxon>
        <taxon>Metazoa</taxon>
        <taxon>Ecdysozoa</taxon>
        <taxon>Arthropoda</taxon>
        <taxon>Hexapoda</taxon>
        <taxon>Insecta</taxon>
        <taxon>Pterygota</taxon>
        <taxon>Neoptera</taxon>
        <taxon>Endopterygota</taxon>
        <taxon>Lepidoptera</taxon>
        <taxon>Glossata</taxon>
        <taxon>Ditrysia</taxon>
        <taxon>Bombycoidea</taxon>
        <taxon>Lasiocampidae</taxon>
        <taxon>Dendrolimus</taxon>
    </lineage>
</organism>
<keyword evidence="2" id="KW-1185">Reference proteome</keyword>
<dbReference type="Proteomes" id="UP000824533">
    <property type="component" value="Linkage Group LG25"/>
</dbReference>
<gene>
    <name evidence="1" type="ORF">K1T71_013196</name>
</gene>
<comment type="caution">
    <text evidence="1">The sequence shown here is derived from an EMBL/GenBank/DDBJ whole genome shotgun (WGS) entry which is preliminary data.</text>
</comment>
<evidence type="ECO:0000313" key="2">
    <source>
        <dbReference type="Proteomes" id="UP000824533"/>
    </source>
</evidence>
<protein>
    <submittedName>
        <fullName evidence="1">Uncharacterized protein</fullName>
    </submittedName>
</protein>
<accession>A0ACC1CHP6</accession>
<evidence type="ECO:0000313" key="1">
    <source>
        <dbReference type="EMBL" id="KAJ0170997.1"/>
    </source>
</evidence>
<dbReference type="EMBL" id="CM034411">
    <property type="protein sequence ID" value="KAJ0170997.1"/>
    <property type="molecule type" value="Genomic_DNA"/>
</dbReference>
<reference evidence="1 2" key="1">
    <citation type="journal article" date="2021" name="Front. Genet.">
        <title>Chromosome-Level Genome Assembly Reveals Significant Gene Expansion in the Toll and IMD Signaling Pathways of Dendrolimus kikuchii.</title>
        <authorList>
            <person name="Zhou J."/>
            <person name="Wu P."/>
            <person name="Xiong Z."/>
            <person name="Liu N."/>
            <person name="Zhao N."/>
            <person name="Ji M."/>
            <person name="Qiu Y."/>
            <person name="Yang B."/>
        </authorList>
    </citation>
    <scope>NUCLEOTIDE SEQUENCE [LARGE SCALE GENOMIC DNA]</scope>
    <source>
        <strain evidence="1">Ann1</strain>
    </source>
</reference>
<name>A0ACC1CHP6_9NEOP</name>